<comment type="caution">
    <text evidence="2">The sequence shown here is derived from an EMBL/GenBank/DDBJ whole genome shotgun (WGS) entry which is preliminary data.</text>
</comment>
<dbReference type="InterPro" id="IPR029063">
    <property type="entry name" value="SAM-dependent_MTases_sf"/>
</dbReference>
<organism evidence="2 3">
    <name type="scientific">Rurimicrobium arvi</name>
    <dbReference type="NCBI Taxonomy" id="2049916"/>
    <lineage>
        <taxon>Bacteria</taxon>
        <taxon>Pseudomonadati</taxon>
        <taxon>Bacteroidota</taxon>
        <taxon>Chitinophagia</taxon>
        <taxon>Chitinophagales</taxon>
        <taxon>Chitinophagaceae</taxon>
        <taxon>Rurimicrobium</taxon>
    </lineage>
</organism>
<accession>A0ABP8MP45</accession>
<feature type="domain" description="Methyltransferase" evidence="1">
    <location>
        <begin position="37"/>
        <end position="129"/>
    </location>
</feature>
<dbReference type="CDD" id="cd02440">
    <property type="entry name" value="AdoMet_MTases"/>
    <property type="match status" value="1"/>
</dbReference>
<dbReference type="PANTHER" id="PTHR43591:SF24">
    <property type="entry name" value="2-METHOXY-6-POLYPRENYL-1,4-BENZOQUINOL METHYLASE, MITOCHONDRIAL"/>
    <property type="match status" value="1"/>
</dbReference>
<gene>
    <name evidence="2" type="ORF">GCM10023092_14370</name>
</gene>
<dbReference type="Pfam" id="PF13649">
    <property type="entry name" value="Methyltransf_25"/>
    <property type="match status" value="1"/>
</dbReference>
<dbReference type="SUPFAM" id="SSF53335">
    <property type="entry name" value="S-adenosyl-L-methionine-dependent methyltransferases"/>
    <property type="match status" value="1"/>
</dbReference>
<dbReference type="EMBL" id="BAABEZ010000022">
    <property type="protein sequence ID" value="GAA4453658.1"/>
    <property type="molecule type" value="Genomic_DNA"/>
</dbReference>
<dbReference type="InterPro" id="IPR041698">
    <property type="entry name" value="Methyltransf_25"/>
</dbReference>
<reference evidence="3" key="1">
    <citation type="journal article" date="2019" name="Int. J. Syst. Evol. Microbiol.">
        <title>The Global Catalogue of Microorganisms (GCM) 10K type strain sequencing project: providing services to taxonomists for standard genome sequencing and annotation.</title>
        <authorList>
            <consortium name="The Broad Institute Genomics Platform"/>
            <consortium name="The Broad Institute Genome Sequencing Center for Infectious Disease"/>
            <person name="Wu L."/>
            <person name="Ma J."/>
        </authorList>
    </citation>
    <scope>NUCLEOTIDE SEQUENCE [LARGE SCALE GENOMIC DNA]</scope>
    <source>
        <strain evidence="3">JCM 31921</strain>
    </source>
</reference>
<evidence type="ECO:0000259" key="1">
    <source>
        <dbReference type="Pfam" id="PF13649"/>
    </source>
</evidence>
<proteinExistence type="predicted"/>
<evidence type="ECO:0000313" key="3">
    <source>
        <dbReference type="Proteomes" id="UP001501410"/>
    </source>
</evidence>
<dbReference type="PANTHER" id="PTHR43591">
    <property type="entry name" value="METHYLTRANSFERASE"/>
    <property type="match status" value="1"/>
</dbReference>
<protein>
    <recommendedName>
        <fullName evidence="1">Methyltransferase domain-containing protein</fullName>
    </recommendedName>
</protein>
<keyword evidence="3" id="KW-1185">Reference proteome</keyword>
<evidence type="ECO:0000313" key="2">
    <source>
        <dbReference type="EMBL" id="GAA4453658.1"/>
    </source>
</evidence>
<sequence>MSQKHYNAVYLEDTGAFLKGLKEYSYKPFAEVKDGTVIDLGCGTGLDVIGLSAMLGNNVQVVGVDHDDALLDKGRAAANGQNVTFVCSEATQIPFEADSINGIRAERLVQHLKDPQGVVDEMRRVLKAGQSAVFVETDWASLVFYQGDVAVQEKLLHYLTKVKINNGFAARKLTGYLVHSEFRNIKTEVFPFTLRTLKEANDYLWIELILKEMLEKGHLAENEHAIFVDTLKKADENAYFACSINILVVSSIK</sequence>
<dbReference type="RefSeq" id="WP_344824625.1">
    <property type="nucleotide sequence ID" value="NZ_BAABEZ010000022.1"/>
</dbReference>
<name>A0ABP8MP45_9BACT</name>
<dbReference type="Gene3D" id="3.40.50.150">
    <property type="entry name" value="Vaccinia Virus protein VP39"/>
    <property type="match status" value="1"/>
</dbReference>
<dbReference type="Proteomes" id="UP001501410">
    <property type="component" value="Unassembled WGS sequence"/>
</dbReference>